<keyword evidence="1" id="KW-0812">Transmembrane</keyword>
<protein>
    <submittedName>
        <fullName evidence="2">Ca2+/Na+ antiporter</fullName>
    </submittedName>
</protein>
<evidence type="ECO:0000313" key="2">
    <source>
        <dbReference type="EMBL" id="MBP2417686.1"/>
    </source>
</evidence>
<dbReference type="RefSeq" id="WP_210056493.1">
    <property type="nucleotide sequence ID" value="NZ_BAAAMH010000020.1"/>
</dbReference>
<keyword evidence="1" id="KW-0472">Membrane</keyword>
<evidence type="ECO:0000313" key="3">
    <source>
        <dbReference type="Proteomes" id="UP000758168"/>
    </source>
</evidence>
<keyword evidence="3" id="KW-1185">Reference proteome</keyword>
<feature type="transmembrane region" description="Helical" evidence="1">
    <location>
        <begin position="176"/>
        <end position="195"/>
    </location>
</feature>
<sequence>MRGPSRLAPLRDRVVELVRSTPRALPSLRPRRRRVQIGLGTTLPGWLLRALLTVLTGAAVVAAGAPTGSALFWIGLLVGVAPLVRPGGASAVVAVGFVAFVALTAGTGAWRPGAFVALALTHLLVQLAAVLGPFGWSVRVEPGVLVVLLRRYLPVQVACQLVAVVGAVVAQGRVQLWWLGPLAVLAVGALVVALAPRLTARPRGGGQRPGGAV</sequence>
<proteinExistence type="predicted"/>
<name>A0ABS4Z9F6_9ACTN</name>
<dbReference type="Proteomes" id="UP000758168">
    <property type="component" value="Unassembled WGS sequence"/>
</dbReference>
<organism evidence="2 3">
    <name type="scientific">Microlunatus capsulatus</name>
    <dbReference type="NCBI Taxonomy" id="99117"/>
    <lineage>
        <taxon>Bacteria</taxon>
        <taxon>Bacillati</taxon>
        <taxon>Actinomycetota</taxon>
        <taxon>Actinomycetes</taxon>
        <taxon>Propionibacteriales</taxon>
        <taxon>Propionibacteriaceae</taxon>
        <taxon>Microlunatus</taxon>
    </lineage>
</organism>
<dbReference type="EMBL" id="JAGIOB010000001">
    <property type="protein sequence ID" value="MBP2417686.1"/>
    <property type="molecule type" value="Genomic_DNA"/>
</dbReference>
<keyword evidence="1" id="KW-1133">Transmembrane helix</keyword>
<feature type="transmembrane region" description="Helical" evidence="1">
    <location>
        <begin position="91"/>
        <end position="110"/>
    </location>
</feature>
<feature type="transmembrane region" description="Helical" evidence="1">
    <location>
        <begin position="152"/>
        <end position="170"/>
    </location>
</feature>
<gene>
    <name evidence="2" type="ORF">JOF54_002608</name>
</gene>
<reference evidence="2 3" key="1">
    <citation type="submission" date="2021-03" db="EMBL/GenBank/DDBJ databases">
        <title>Sequencing the genomes of 1000 actinobacteria strains.</title>
        <authorList>
            <person name="Klenk H.-P."/>
        </authorList>
    </citation>
    <scope>NUCLEOTIDE SEQUENCE [LARGE SCALE GENOMIC DNA]</scope>
    <source>
        <strain evidence="2 3">DSM 12936</strain>
    </source>
</reference>
<comment type="caution">
    <text evidence="2">The sequence shown here is derived from an EMBL/GenBank/DDBJ whole genome shotgun (WGS) entry which is preliminary data.</text>
</comment>
<evidence type="ECO:0000256" key="1">
    <source>
        <dbReference type="SAM" id="Phobius"/>
    </source>
</evidence>
<feature type="transmembrane region" description="Helical" evidence="1">
    <location>
        <begin position="116"/>
        <end position="140"/>
    </location>
</feature>
<accession>A0ABS4Z9F6</accession>